<evidence type="ECO:0000313" key="11">
    <source>
        <dbReference type="EMBL" id="QCD44835.1"/>
    </source>
</evidence>
<dbReference type="PANTHER" id="PTHR35011">
    <property type="entry name" value="2,3-DIKETO-L-GULONATE TRAP TRANSPORTER SMALL PERMEASE PROTEIN YIAM"/>
    <property type="match status" value="1"/>
</dbReference>
<name>A0A6G5QGL8_9BACT</name>
<evidence type="ECO:0000256" key="9">
    <source>
        <dbReference type="SAM" id="Phobius"/>
    </source>
</evidence>
<evidence type="ECO:0000256" key="8">
    <source>
        <dbReference type="ARBA" id="ARBA00038436"/>
    </source>
</evidence>
<dbReference type="PANTHER" id="PTHR35011:SF4">
    <property type="entry name" value="SLL1102 PROTEIN"/>
    <property type="match status" value="1"/>
</dbReference>
<keyword evidence="2" id="KW-0813">Transport</keyword>
<dbReference type="Pfam" id="PF04290">
    <property type="entry name" value="DctQ"/>
    <property type="match status" value="1"/>
</dbReference>
<evidence type="ECO:0000256" key="5">
    <source>
        <dbReference type="ARBA" id="ARBA00022692"/>
    </source>
</evidence>
<comment type="similarity">
    <text evidence="8">Belongs to the TRAP transporter small permease family.</text>
</comment>
<reference evidence="11 12" key="1">
    <citation type="submission" date="2016-07" db="EMBL/GenBank/DDBJ databases">
        <title>Comparative genomics of the Campylobacter concisus group.</title>
        <authorList>
            <person name="Miller W.G."/>
            <person name="Yee E."/>
            <person name="Chapman M.H."/>
            <person name="Huynh S."/>
            <person name="Bono J.L."/>
            <person name="On S.L.W."/>
            <person name="StLeger J."/>
            <person name="Foster G."/>
            <person name="Parker C.T."/>
        </authorList>
    </citation>
    <scope>NUCLEOTIDE SEQUENCE [LARGE SCALE GENOMIC DNA]</scope>
    <source>
        <strain evidence="11 12">CCUG 21559</strain>
    </source>
</reference>
<evidence type="ECO:0000256" key="2">
    <source>
        <dbReference type="ARBA" id="ARBA00022448"/>
    </source>
</evidence>
<evidence type="ECO:0000313" key="12">
    <source>
        <dbReference type="Proteomes" id="UP000503264"/>
    </source>
</evidence>
<evidence type="ECO:0000259" key="10">
    <source>
        <dbReference type="Pfam" id="PF04290"/>
    </source>
</evidence>
<feature type="transmembrane region" description="Helical" evidence="9">
    <location>
        <begin position="135"/>
        <end position="157"/>
    </location>
</feature>
<evidence type="ECO:0000256" key="4">
    <source>
        <dbReference type="ARBA" id="ARBA00022519"/>
    </source>
</evidence>
<accession>A0A6G5QGL8</accession>
<dbReference type="InterPro" id="IPR007387">
    <property type="entry name" value="TRAP_DctQ"/>
</dbReference>
<keyword evidence="3" id="KW-1003">Cell membrane</keyword>
<dbReference type="RefSeq" id="WP_171993780.1">
    <property type="nucleotide sequence ID" value="NZ_CP012542.1"/>
</dbReference>
<feature type="transmembrane region" description="Helical" evidence="9">
    <location>
        <begin position="12"/>
        <end position="41"/>
    </location>
</feature>
<evidence type="ECO:0000256" key="1">
    <source>
        <dbReference type="ARBA" id="ARBA00004429"/>
    </source>
</evidence>
<protein>
    <submittedName>
        <fullName evidence="11">TRAP-type transport system, small permease</fullName>
    </submittedName>
</protein>
<sequence length="170" mass="19674">MLTSVERFFDLVSKFICFVCMCVMALLVLDVFFNVIARYFLKYGNVAFQELEWHFFAIIFLLGMNYALNDDAHVRVDIFYAKFSPKTKSLVNMFGALFFIVPFAILVCYLSIDYVVEAYTSGEGSNDPGGLSNRWIIKAFIPASFFLLIFFALNFFVKNLRTYIEAKRVK</sequence>
<keyword evidence="7 9" id="KW-0472">Membrane</keyword>
<dbReference type="AlphaFoldDB" id="A0A6G5QGL8"/>
<evidence type="ECO:0000256" key="3">
    <source>
        <dbReference type="ARBA" id="ARBA00022475"/>
    </source>
</evidence>
<dbReference type="GO" id="GO:0005886">
    <property type="term" value="C:plasma membrane"/>
    <property type="evidence" value="ECO:0007669"/>
    <property type="project" value="UniProtKB-SubCell"/>
</dbReference>
<evidence type="ECO:0000256" key="7">
    <source>
        <dbReference type="ARBA" id="ARBA00023136"/>
    </source>
</evidence>
<keyword evidence="5 9" id="KW-0812">Transmembrane</keyword>
<dbReference type="InterPro" id="IPR055348">
    <property type="entry name" value="DctQ"/>
</dbReference>
<keyword evidence="6 9" id="KW-1133">Transmembrane helix</keyword>
<keyword evidence="12" id="KW-1185">Reference proteome</keyword>
<dbReference type="EMBL" id="CP012542">
    <property type="protein sequence ID" value="QCD44835.1"/>
    <property type="molecule type" value="Genomic_DNA"/>
</dbReference>
<organism evidence="11 12">
    <name type="scientific">Campylobacter mucosalis CCUG 21559</name>
    <dbReference type="NCBI Taxonomy" id="1032067"/>
    <lineage>
        <taxon>Bacteria</taxon>
        <taxon>Pseudomonadati</taxon>
        <taxon>Campylobacterota</taxon>
        <taxon>Epsilonproteobacteria</taxon>
        <taxon>Campylobacterales</taxon>
        <taxon>Campylobacteraceae</taxon>
        <taxon>Campylobacter</taxon>
    </lineage>
</organism>
<keyword evidence="4" id="KW-0997">Cell inner membrane</keyword>
<dbReference type="Proteomes" id="UP000503264">
    <property type="component" value="Chromosome"/>
</dbReference>
<comment type="subcellular location">
    <subcellularLocation>
        <location evidence="1">Cell inner membrane</location>
        <topology evidence="1">Multi-pass membrane protein</topology>
    </subcellularLocation>
</comment>
<feature type="transmembrane region" description="Helical" evidence="9">
    <location>
        <begin position="90"/>
        <end position="112"/>
    </location>
</feature>
<proteinExistence type="inferred from homology"/>
<evidence type="ECO:0000256" key="6">
    <source>
        <dbReference type="ARBA" id="ARBA00022989"/>
    </source>
</evidence>
<feature type="domain" description="Tripartite ATP-independent periplasmic transporters DctQ component" evidence="10">
    <location>
        <begin position="28"/>
        <end position="161"/>
    </location>
</feature>
<gene>
    <name evidence="11" type="ORF">CMUC_1054</name>
</gene>